<feature type="transmembrane region" description="Helical" evidence="1">
    <location>
        <begin position="88"/>
        <end position="111"/>
    </location>
</feature>
<keyword evidence="1" id="KW-0812">Transmembrane</keyword>
<dbReference type="EMBL" id="JADMLG010000003">
    <property type="protein sequence ID" value="MBH0776716.1"/>
    <property type="molecule type" value="Genomic_DNA"/>
</dbReference>
<proteinExistence type="predicted"/>
<sequence length="238" mass="26044">MSQGVRRLCAWCGPAFVAVFFLGVVLTGLLPPPSPADSAAEVAHFWSTHTDVRRIGIVLMMFAATLQAPFGAIMAVRIKSIEGRAAPLAYTMIVGTALAVMAIILPVFMFAAASYRPERSPEITQALNDLAWLPFVMNLPAALLQCLALALSVLGDRRATPLWPRWVGYYNLWTAFLFCGGGFAVFFKSGAFAWNGVLAFWMPAVVFGSWFLIMCYLLLRVDDQVVPELAPEPELAPR</sequence>
<evidence type="ECO:0000313" key="3">
    <source>
        <dbReference type="Proteomes" id="UP000655751"/>
    </source>
</evidence>
<evidence type="ECO:0008006" key="4">
    <source>
        <dbReference type="Google" id="ProtNLM"/>
    </source>
</evidence>
<feature type="transmembrane region" description="Helical" evidence="1">
    <location>
        <begin position="131"/>
        <end position="154"/>
    </location>
</feature>
<dbReference type="AlphaFoldDB" id="A0A931I9V1"/>
<keyword evidence="3" id="KW-1185">Reference proteome</keyword>
<evidence type="ECO:0000256" key="1">
    <source>
        <dbReference type="SAM" id="Phobius"/>
    </source>
</evidence>
<protein>
    <recommendedName>
        <fullName evidence="4">DUF4386 domain-containing protein</fullName>
    </recommendedName>
</protein>
<keyword evidence="1" id="KW-0472">Membrane</keyword>
<keyword evidence="1" id="KW-1133">Transmembrane helix</keyword>
<dbReference type="Proteomes" id="UP000655751">
    <property type="component" value="Unassembled WGS sequence"/>
</dbReference>
<gene>
    <name evidence="2" type="ORF">IT779_10515</name>
</gene>
<organism evidence="2 3">
    <name type="scientific">Nocardia bovistercoris</name>
    <dbReference type="NCBI Taxonomy" id="2785916"/>
    <lineage>
        <taxon>Bacteria</taxon>
        <taxon>Bacillati</taxon>
        <taxon>Actinomycetota</taxon>
        <taxon>Actinomycetes</taxon>
        <taxon>Mycobacteriales</taxon>
        <taxon>Nocardiaceae</taxon>
        <taxon>Nocardia</taxon>
    </lineage>
</organism>
<reference evidence="2" key="1">
    <citation type="submission" date="2020-11" db="EMBL/GenBank/DDBJ databases">
        <title>Nocardia NEAU-351.nov., a novel actinomycete isolated from the cow dung.</title>
        <authorList>
            <person name="Zhang X."/>
        </authorList>
    </citation>
    <scope>NUCLEOTIDE SEQUENCE</scope>
    <source>
        <strain evidence="2">NEAU-351</strain>
    </source>
</reference>
<feature type="transmembrane region" description="Helical" evidence="1">
    <location>
        <begin position="54"/>
        <end position="76"/>
    </location>
</feature>
<feature type="transmembrane region" description="Helical" evidence="1">
    <location>
        <begin position="166"/>
        <end position="187"/>
    </location>
</feature>
<evidence type="ECO:0000313" key="2">
    <source>
        <dbReference type="EMBL" id="MBH0776716.1"/>
    </source>
</evidence>
<dbReference type="RefSeq" id="WP_196149036.1">
    <property type="nucleotide sequence ID" value="NZ_JADMLG010000003.1"/>
</dbReference>
<name>A0A931I9V1_9NOCA</name>
<comment type="caution">
    <text evidence="2">The sequence shown here is derived from an EMBL/GenBank/DDBJ whole genome shotgun (WGS) entry which is preliminary data.</text>
</comment>
<accession>A0A931I9V1</accession>
<feature type="transmembrane region" description="Helical" evidence="1">
    <location>
        <begin position="199"/>
        <end position="219"/>
    </location>
</feature>